<dbReference type="AlphaFoldDB" id="A0A1H3A251"/>
<dbReference type="CDD" id="cd02139">
    <property type="entry name" value="nitroreductase"/>
    <property type="match status" value="1"/>
</dbReference>
<dbReference type="Pfam" id="PF00881">
    <property type="entry name" value="Nitroreductase"/>
    <property type="match status" value="1"/>
</dbReference>
<dbReference type="InterPro" id="IPR000415">
    <property type="entry name" value="Nitroreductase-like"/>
</dbReference>
<evidence type="ECO:0000313" key="7">
    <source>
        <dbReference type="Proteomes" id="UP000198828"/>
    </source>
</evidence>
<dbReference type="InterPro" id="IPR029478">
    <property type="entry name" value="TM1586_NiRdase"/>
</dbReference>
<dbReference type="OrthoDB" id="9812105at2"/>
<dbReference type="PANTHER" id="PTHR43673:SF10">
    <property type="entry name" value="NADH DEHYDROGENASE_NAD(P)H NITROREDUCTASE XCC3605-RELATED"/>
    <property type="match status" value="1"/>
</dbReference>
<evidence type="ECO:0000259" key="4">
    <source>
        <dbReference type="Pfam" id="PF00881"/>
    </source>
</evidence>
<dbReference type="RefSeq" id="WP_093753200.1">
    <property type="nucleotide sequence ID" value="NZ_BSYN01000003.1"/>
</dbReference>
<sequence length="168" mass="18891">MNVLTAIKGRRSIRKYKDKPVEEEKLLRVLEAARLSPSARNGQDWKFIVVRDLEIRKKLTEAIGQPFVGEAPIIIVSCGTNPEAIMRGGQPRYTVDLSIATAYMILEACEQGLGTCWLGSYDEDKVKEVLGIPKEIRVVAITPLGYPDESPDPKPRKELDEIISYDKY</sequence>
<organism evidence="6 7">
    <name type="scientific">Tepidimicrobium xylanilyticum</name>
    <dbReference type="NCBI Taxonomy" id="1123352"/>
    <lineage>
        <taxon>Bacteria</taxon>
        <taxon>Bacillati</taxon>
        <taxon>Bacillota</taxon>
        <taxon>Tissierellia</taxon>
        <taxon>Tissierellales</taxon>
        <taxon>Tepidimicrobiaceae</taxon>
        <taxon>Tepidimicrobium</taxon>
    </lineage>
</organism>
<dbReference type="InterPro" id="IPR029479">
    <property type="entry name" value="Nitroreductase"/>
</dbReference>
<name>A0A1H3A251_9FIRM</name>
<evidence type="ECO:0000256" key="3">
    <source>
        <dbReference type="SAM" id="MobiDB-lite"/>
    </source>
</evidence>
<evidence type="ECO:0000259" key="5">
    <source>
        <dbReference type="Pfam" id="PF14512"/>
    </source>
</evidence>
<dbReference type="PANTHER" id="PTHR43673">
    <property type="entry name" value="NAD(P)H NITROREDUCTASE YDGI-RELATED"/>
    <property type="match status" value="1"/>
</dbReference>
<accession>A0A1H3A251</accession>
<feature type="compositionally biased region" description="Basic and acidic residues" evidence="3">
    <location>
        <begin position="151"/>
        <end position="168"/>
    </location>
</feature>
<dbReference type="Pfam" id="PF14512">
    <property type="entry name" value="TM1586_NiRdase"/>
    <property type="match status" value="1"/>
</dbReference>
<dbReference type="GO" id="GO:0016491">
    <property type="term" value="F:oxidoreductase activity"/>
    <property type="evidence" value="ECO:0007669"/>
    <property type="project" value="UniProtKB-KW"/>
</dbReference>
<reference evidence="6 7" key="1">
    <citation type="submission" date="2016-10" db="EMBL/GenBank/DDBJ databases">
        <authorList>
            <person name="de Groot N.N."/>
        </authorList>
    </citation>
    <scope>NUCLEOTIDE SEQUENCE [LARGE SCALE GENOMIC DNA]</scope>
    <source>
        <strain evidence="6 7">DSM 23310</strain>
    </source>
</reference>
<keyword evidence="2" id="KW-0560">Oxidoreductase</keyword>
<dbReference type="SUPFAM" id="SSF55469">
    <property type="entry name" value="FMN-dependent nitroreductase-like"/>
    <property type="match status" value="1"/>
</dbReference>
<evidence type="ECO:0000256" key="1">
    <source>
        <dbReference type="ARBA" id="ARBA00007118"/>
    </source>
</evidence>
<keyword evidence="7" id="KW-1185">Reference proteome</keyword>
<gene>
    <name evidence="6" type="ORF">SAMN05660923_01962</name>
</gene>
<dbReference type="EMBL" id="FNNG01000008">
    <property type="protein sequence ID" value="SDX23683.1"/>
    <property type="molecule type" value="Genomic_DNA"/>
</dbReference>
<dbReference type="Gene3D" id="3.40.109.10">
    <property type="entry name" value="NADH Oxidase"/>
    <property type="match status" value="1"/>
</dbReference>
<evidence type="ECO:0000313" key="6">
    <source>
        <dbReference type="EMBL" id="SDX23683.1"/>
    </source>
</evidence>
<dbReference type="Proteomes" id="UP000198828">
    <property type="component" value="Unassembled WGS sequence"/>
</dbReference>
<feature type="domain" description="Putative nitroreductase TM1586" evidence="5">
    <location>
        <begin position="103"/>
        <end position="167"/>
    </location>
</feature>
<proteinExistence type="inferred from homology"/>
<evidence type="ECO:0000256" key="2">
    <source>
        <dbReference type="ARBA" id="ARBA00023002"/>
    </source>
</evidence>
<protein>
    <submittedName>
        <fullName evidence="6">Nitroreductase</fullName>
    </submittedName>
</protein>
<feature type="domain" description="Nitroreductase" evidence="4">
    <location>
        <begin position="7"/>
        <end position="63"/>
    </location>
</feature>
<comment type="similarity">
    <text evidence="1">Belongs to the nitroreductase family.</text>
</comment>
<feature type="region of interest" description="Disordered" evidence="3">
    <location>
        <begin position="147"/>
        <end position="168"/>
    </location>
</feature>